<sequence length="233" mass="26526">MATYRLKIKRDNTQIQIIAKSGGLVAYEMDRYLEDFVNRKINSDLSFFKKDKSNYSTASSDYVFNNSLSAVSNFNTNNTQHTEIVNEQAYPKTQYEQNTNQITTAQETASPNANRENSAEFCAEKHAQEHMPEKREQQAPVSLGDFLASNKANDIFNQFIITTYYVKRVLNIPHFTLKMINAKFYPATNSLVDLSIINEARTRGFIESFEEDGVAKYALTPAGESYFINQLCG</sequence>
<dbReference type="Proteomes" id="UP000886865">
    <property type="component" value="Unassembled WGS sequence"/>
</dbReference>
<proteinExistence type="predicted"/>
<evidence type="ECO:0000313" key="2">
    <source>
        <dbReference type="Proteomes" id="UP000886865"/>
    </source>
</evidence>
<accession>A0A9D1FHE6</accession>
<dbReference type="AlphaFoldDB" id="A0A9D1FHE6"/>
<reference evidence="1" key="1">
    <citation type="submission" date="2020-10" db="EMBL/GenBank/DDBJ databases">
        <authorList>
            <person name="Gilroy R."/>
        </authorList>
    </citation>
    <scope>NUCLEOTIDE SEQUENCE</scope>
    <source>
        <strain evidence="1">CHK152-2871</strain>
    </source>
</reference>
<dbReference type="EMBL" id="DVJQ01000021">
    <property type="protein sequence ID" value="HIS73861.1"/>
    <property type="molecule type" value="Genomic_DNA"/>
</dbReference>
<comment type="caution">
    <text evidence="1">The sequence shown here is derived from an EMBL/GenBank/DDBJ whole genome shotgun (WGS) entry which is preliminary data.</text>
</comment>
<evidence type="ECO:0000313" key="1">
    <source>
        <dbReference type="EMBL" id="HIS73861.1"/>
    </source>
</evidence>
<reference evidence="1" key="2">
    <citation type="journal article" date="2021" name="PeerJ">
        <title>Extensive microbial diversity within the chicken gut microbiome revealed by metagenomics and culture.</title>
        <authorList>
            <person name="Gilroy R."/>
            <person name="Ravi A."/>
            <person name="Getino M."/>
            <person name="Pursley I."/>
            <person name="Horton D.L."/>
            <person name="Alikhan N.F."/>
            <person name="Baker D."/>
            <person name="Gharbi K."/>
            <person name="Hall N."/>
            <person name="Watson M."/>
            <person name="Adriaenssens E.M."/>
            <person name="Foster-Nyarko E."/>
            <person name="Jarju S."/>
            <person name="Secka A."/>
            <person name="Antonio M."/>
            <person name="Oren A."/>
            <person name="Chaudhuri R.R."/>
            <person name="La Ragione R."/>
            <person name="Hildebrand F."/>
            <person name="Pallen M.J."/>
        </authorList>
    </citation>
    <scope>NUCLEOTIDE SEQUENCE</scope>
    <source>
        <strain evidence="1">CHK152-2871</strain>
    </source>
</reference>
<protein>
    <submittedName>
        <fullName evidence="1">Uncharacterized protein</fullName>
    </submittedName>
</protein>
<gene>
    <name evidence="1" type="ORF">IAA86_02435</name>
</gene>
<organism evidence="1 2">
    <name type="scientific">Candidatus Galligastranaerophilus intestinavium</name>
    <dbReference type="NCBI Taxonomy" id="2840836"/>
    <lineage>
        <taxon>Bacteria</taxon>
        <taxon>Candidatus Galligastranaerophilus</taxon>
    </lineage>
</organism>
<name>A0A9D1FHE6_9BACT</name>